<sequence>MNDLRGHQNRLIKCRIRKLEAFSLKDRQNELVNQVKKKDSKLVEKKKEFVEEQFKEIIKIRLYRFQGKQTRCQEYYILLNLQFKIREIFTLLFKLINIIQKSQKPLNKLYISIYPSLDKSLQSLQEYSKKGRINQGSLIIFQYLFFLNWLGQMKKTICLFLQSSQKLDSRMVDYVLDQIGS</sequence>
<evidence type="ECO:0000313" key="1">
    <source>
        <dbReference type="EMBL" id="CAD8130249.1"/>
    </source>
</evidence>
<protein>
    <submittedName>
        <fullName evidence="1">Uncharacterized protein</fullName>
    </submittedName>
</protein>
<reference evidence="1" key="1">
    <citation type="submission" date="2021-01" db="EMBL/GenBank/DDBJ databases">
        <authorList>
            <consortium name="Genoscope - CEA"/>
            <person name="William W."/>
        </authorList>
    </citation>
    <scope>NUCLEOTIDE SEQUENCE</scope>
</reference>
<gene>
    <name evidence="1" type="ORF">PSON_ATCC_30995.1.T2710010</name>
</gene>
<proteinExistence type="predicted"/>
<organism evidence="1 2">
    <name type="scientific">Paramecium sonneborni</name>
    <dbReference type="NCBI Taxonomy" id="65129"/>
    <lineage>
        <taxon>Eukaryota</taxon>
        <taxon>Sar</taxon>
        <taxon>Alveolata</taxon>
        <taxon>Ciliophora</taxon>
        <taxon>Intramacronucleata</taxon>
        <taxon>Oligohymenophorea</taxon>
        <taxon>Peniculida</taxon>
        <taxon>Parameciidae</taxon>
        <taxon>Paramecium</taxon>
    </lineage>
</organism>
<dbReference type="AlphaFoldDB" id="A0A8S1RTJ9"/>
<comment type="caution">
    <text evidence="1">The sequence shown here is derived from an EMBL/GenBank/DDBJ whole genome shotgun (WGS) entry which is preliminary data.</text>
</comment>
<keyword evidence="2" id="KW-1185">Reference proteome</keyword>
<evidence type="ECO:0000313" key="2">
    <source>
        <dbReference type="Proteomes" id="UP000692954"/>
    </source>
</evidence>
<name>A0A8S1RTJ9_9CILI</name>
<accession>A0A8S1RTJ9</accession>
<dbReference type="Proteomes" id="UP000692954">
    <property type="component" value="Unassembled WGS sequence"/>
</dbReference>
<dbReference type="EMBL" id="CAJJDN010000271">
    <property type="protein sequence ID" value="CAD8130249.1"/>
    <property type="molecule type" value="Genomic_DNA"/>
</dbReference>